<evidence type="ECO:0000256" key="6">
    <source>
        <dbReference type="ARBA" id="ARBA00023136"/>
    </source>
</evidence>
<dbReference type="RefSeq" id="XP_052120506.1">
    <property type="nucleotide sequence ID" value="XM_052264546.1"/>
</dbReference>
<name>A0A6J1SMU6_FRAOC</name>
<organism evidence="8 9">
    <name type="scientific">Frankliniella occidentalis</name>
    <name type="common">Western flower thrips</name>
    <name type="synonym">Euthrips occidentalis</name>
    <dbReference type="NCBI Taxonomy" id="133901"/>
    <lineage>
        <taxon>Eukaryota</taxon>
        <taxon>Metazoa</taxon>
        <taxon>Ecdysozoa</taxon>
        <taxon>Arthropoda</taxon>
        <taxon>Hexapoda</taxon>
        <taxon>Insecta</taxon>
        <taxon>Pterygota</taxon>
        <taxon>Neoptera</taxon>
        <taxon>Paraneoptera</taxon>
        <taxon>Thysanoptera</taxon>
        <taxon>Terebrantia</taxon>
        <taxon>Thripoidea</taxon>
        <taxon>Thripidae</taxon>
        <taxon>Frankliniella</taxon>
    </lineage>
</organism>
<proteinExistence type="inferred from homology"/>
<dbReference type="KEGG" id="foc:113208036"/>
<sequence length="275" mass="31802">MVSLSRSVNTSAGGAVFFNDGLINGDDDEVERLQPLHGADEVVGFRKLHTYVPVMLKICVIVLVQVAIIALLCLSPEFRYKCEPFFLLVYIHAAYWCLSWILHQHLKLKHRMLRINGYLEFYKQTESHIRIPFYIISLWNAILLVITSVYHHVYGDLEQRCRAETISLSPNNVIGALMTLETGILIPVLMTYLVKVRRFNETRPPPDVQREDWMMSFVRDSFPGGEVGYREPNEHIHDLLAKQADLIRYLKEHNAMLNHKIMQLSSRSHVEPECT</sequence>
<evidence type="ECO:0000313" key="9">
    <source>
        <dbReference type="RefSeq" id="XP_026280655.1"/>
    </source>
</evidence>
<dbReference type="PANTHER" id="PTHR31592">
    <property type="entry name" value="TRANSMEMBRANE PROTEIN 192"/>
    <property type="match status" value="1"/>
</dbReference>
<dbReference type="PANTHER" id="PTHR31592:SF1">
    <property type="entry name" value="TRANSMEMBRANE PROTEIN 192"/>
    <property type="match status" value="1"/>
</dbReference>
<dbReference type="AlphaFoldDB" id="A0A6J1SMU6"/>
<evidence type="ECO:0000313" key="10">
    <source>
        <dbReference type="RefSeq" id="XP_026280663.1"/>
    </source>
</evidence>
<gene>
    <name evidence="9 10 11" type="primary">LOC113208036</name>
</gene>
<evidence type="ECO:0000256" key="1">
    <source>
        <dbReference type="ARBA" id="ARBA00004141"/>
    </source>
</evidence>
<evidence type="ECO:0000256" key="7">
    <source>
        <dbReference type="SAM" id="Phobius"/>
    </source>
</evidence>
<feature type="transmembrane region" description="Helical" evidence="7">
    <location>
        <begin position="54"/>
        <end position="72"/>
    </location>
</feature>
<evidence type="ECO:0000256" key="5">
    <source>
        <dbReference type="ARBA" id="ARBA00022989"/>
    </source>
</evidence>
<dbReference type="Pfam" id="PF14802">
    <property type="entry name" value="TMEM192"/>
    <property type="match status" value="1"/>
</dbReference>
<keyword evidence="6 7" id="KW-0472">Membrane</keyword>
<keyword evidence="5 7" id="KW-1133">Transmembrane helix</keyword>
<dbReference type="OrthoDB" id="6277625at2759"/>
<dbReference type="RefSeq" id="XP_026280663.1">
    <property type="nucleotide sequence ID" value="XM_026424878.2"/>
</dbReference>
<accession>A0A6J1SMU6</accession>
<dbReference type="Proteomes" id="UP000504606">
    <property type="component" value="Unplaced"/>
</dbReference>
<comment type="similarity">
    <text evidence="2">Belongs to the TMEM192 family.</text>
</comment>
<reference evidence="9 10" key="1">
    <citation type="submission" date="2025-04" db="UniProtKB">
        <authorList>
            <consortium name="RefSeq"/>
        </authorList>
    </citation>
    <scope>IDENTIFICATION</scope>
    <source>
        <tissue evidence="9 10">Whole organism</tissue>
    </source>
</reference>
<feature type="transmembrane region" description="Helical" evidence="7">
    <location>
        <begin position="84"/>
        <end position="102"/>
    </location>
</feature>
<dbReference type="InterPro" id="IPR029399">
    <property type="entry name" value="TMEM192"/>
</dbReference>
<evidence type="ECO:0000313" key="8">
    <source>
        <dbReference type="Proteomes" id="UP000504606"/>
    </source>
</evidence>
<dbReference type="GO" id="GO:0005770">
    <property type="term" value="C:late endosome"/>
    <property type="evidence" value="ECO:0007669"/>
    <property type="project" value="TreeGrafter"/>
</dbReference>
<dbReference type="RefSeq" id="XP_026280655.1">
    <property type="nucleotide sequence ID" value="XM_026424870.2"/>
</dbReference>
<keyword evidence="4 7" id="KW-0812">Transmembrane</keyword>
<dbReference type="GeneID" id="113208036"/>
<evidence type="ECO:0000256" key="3">
    <source>
        <dbReference type="ARBA" id="ARBA00014635"/>
    </source>
</evidence>
<comment type="subcellular location">
    <subcellularLocation>
        <location evidence="1">Membrane</location>
        <topology evidence="1">Multi-pass membrane protein</topology>
    </subcellularLocation>
</comment>
<evidence type="ECO:0000313" key="11">
    <source>
        <dbReference type="RefSeq" id="XP_052120506.1"/>
    </source>
</evidence>
<protein>
    <recommendedName>
        <fullName evidence="3">Transmembrane protein 192</fullName>
    </recommendedName>
</protein>
<feature type="transmembrane region" description="Helical" evidence="7">
    <location>
        <begin position="173"/>
        <end position="194"/>
    </location>
</feature>
<keyword evidence="8" id="KW-1185">Reference proteome</keyword>
<evidence type="ECO:0000256" key="4">
    <source>
        <dbReference type="ARBA" id="ARBA00022692"/>
    </source>
</evidence>
<feature type="transmembrane region" description="Helical" evidence="7">
    <location>
        <begin position="131"/>
        <end position="153"/>
    </location>
</feature>
<evidence type="ECO:0000256" key="2">
    <source>
        <dbReference type="ARBA" id="ARBA00006314"/>
    </source>
</evidence>
<dbReference type="GO" id="GO:0005765">
    <property type="term" value="C:lysosomal membrane"/>
    <property type="evidence" value="ECO:0007669"/>
    <property type="project" value="TreeGrafter"/>
</dbReference>